<proteinExistence type="predicted"/>
<dbReference type="EMBL" id="CP000362">
    <property type="protein sequence ID" value="ABG32787.1"/>
    <property type="molecule type" value="Genomic_DNA"/>
</dbReference>
<name>Q163Q6_ROSDO</name>
<evidence type="ECO:0000313" key="2">
    <source>
        <dbReference type="Proteomes" id="UP000007029"/>
    </source>
</evidence>
<reference evidence="1 2" key="1">
    <citation type="journal article" date="2007" name="J. Bacteriol.">
        <title>The complete genome sequence of Roseobacter denitrificans reveals a mixotrophic rather than photosynthetic metabolism.</title>
        <authorList>
            <person name="Swingley W.D."/>
            <person name="Sadekar S."/>
            <person name="Mastrian S.D."/>
            <person name="Matthies H.J."/>
            <person name="Hao J."/>
            <person name="Ramos H."/>
            <person name="Acharya C.R."/>
            <person name="Conrad A.L."/>
            <person name="Taylor H.L."/>
            <person name="Dejesa L.C."/>
            <person name="Shah M.K."/>
            <person name="O'huallachain M.E."/>
            <person name="Lince M.T."/>
            <person name="Blankenship R.E."/>
            <person name="Beatty J.T."/>
            <person name="Touchman J.W."/>
        </authorList>
    </citation>
    <scope>NUCLEOTIDE SEQUENCE [LARGE SCALE GENOMIC DNA]</scope>
    <source>
        <strain evidence="2">ATCC 33942 / OCh 114</strain>
    </source>
</reference>
<dbReference type="KEGG" id="rde:RD1_3286"/>
<protein>
    <submittedName>
        <fullName evidence="1">Uncharacterized protein</fullName>
    </submittedName>
</protein>
<dbReference type="Proteomes" id="UP000007029">
    <property type="component" value="Chromosome"/>
</dbReference>
<organism evidence="1 2">
    <name type="scientific">Roseobacter denitrificans (strain ATCC 33942 / OCh 114)</name>
    <name type="common">Erythrobacter sp. (strain OCh 114)</name>
    <name type="synonym">Roseobacter denitrificans</name>
    <dbReference type="NCBI Taxonomy" id="375451"/>
    <lineage>
        <taxon>Bacteria</taxon>
        <taxon>Pseudomonadati</taxon>
        <taxon>Pseudomonadota</taxon>
        <taxon>Alphaproteobacteria</taxon>
        <taxon>Rhodobacterales</taxon>
        <taxon>Roseobacteraceae</taxon>
        <taxon>Roseobacter</taxon>
    </lineage>
</organism>
<gene>
    <name evidence="1" type="ordered locus">RD1_3286</name>
</gene>
<keyword evidence="2" id="KW-1185">Reference proteome</keyword>
<accession>Q163Q6</accession>
<evidence type="ECO:0000313" key="1">
    <source>
        <dbReference type="EMBL" id="ABG32787.1"/>
    </source>
</evidence>
<sequence length="30" mass="3158">MSPFVQCEAFGFKGAACVFAFASLARSNLS</sequence>
<dbReference type="HOGENOM" id="CLU_3405181_0_0_5"/>
<dbReference type="AlphaFoldDB" id="Q163Q6"/>